<dbReference type="GO" id="GO:0005634">
    <property type="term" value="C:nucleus"/>
    <property type="evidence" value="ECO:0007669"/>
    <property type="project" value="InterPro"/>
</dbReference>
<feature type="region of interest" description="Disordered" evidence="1">
    <location>
        <begin position="139"/>
        <end position="162"/>
    </location>
</feature>
<dbReference type="RefSeq" id="XP_067805293.1">
    <property type="nucleotide sequence ID" value="XM_067946502.1"/>
</dbReference>
<dbReference type="Gene3D" id="3.40.630.30">
    <property type="match status" value="1"/>
</dbReference>
<evidence type="ECO:0000256" key="1">
    <source>
        <dbReference type="SAM" id="MobiDB-lite"/>
    </source>
</evidence>
<dbReference type="Proteomes" id="UP001214638">
    <property type="component" value="Unassembled WGS sequence"/>
</dbReference>
<dbReference type="GeneID" id="94335764"/>
<dbReference type="CDD" id="cd04301">
    <property type="entry name" value="NAT_SF"/>
    <property type="match status" value="1"/>
</dbReference>
<dbReference type="EMBL" id="JALLKP010000001">
    <property type="protein sequence ID" value="KAK2198451.1"/>
    <property type="molecule type" value="Genomic_DNA"/>
</dbReference>
<dbReference type="SUPFAM" id="SSF55729">
    <property type="entry name" value="Acyl-CoA N-acyltransferases (Nat)"/>
    <property type="match status" value="1"/>
</dbReference>
<feature type="compositionally biased region" description="Polar residues" evidence="1">
    <location>
        <begin position="152"/>
        <end position="162"/>
    </location>
</feature>
<dbReference type="PANTHER" id="PTHR12046">
    <property type="entry name" value="HISTONE ACETYLTRANSFERASE TYPE B CATALYTIC SUBUNIT"/>
    <property type="match status" value="1"/>
</dbReference>
<proteinExistence type="predicted"/>
<keyword evidence="3" id="KW-1185">Reference proteome</keyword>
<reference evidence="2" key="1">
    <citation type="journal article" date="2023" name="Nat. Microbiol.">
        <title>Babesia duncani multi-omics identifies virulence factors and drug targets.</title>
        <authorList>
            <person name="Singh P."/>
            <person name="Lonardi S."/>
            <person name="Liang Q."/>
            <person name="Vydyam P."/>
            <person name="Khabirova E."/>
            <person name="Fang T."/>
            <person name="Gihaz S."/>
            <person name="Thekkiniath J."/>
            <person name="Munshi M."/>
            <person name="Abel S."/>
            <person name="Ciampossin L."/>
            <person name="Batugedara G."/>
            <person name="Gupta M."/>
            <person name="Lu X.M."/>
            <person name="Lenz T."/>
            <person name="Chakravarty S."/>
            <person name="Cornillot E."/>
            <person name="Hu Y."/>
            <person name="Ma W."/>
            <person name="Gonzalez L.M."/>
            <person name="Sanchez S."/>
            <person name="Estrada K."/>
            <person name="Sanchez-Flores A."/>
            <person name="Montero E."/>
            <person name="Harb O.S."/>
            <person name="Le Roch K.G."/>
            <person name="Mamoun C.B."/>
        </authorList>
    </citation>
    <scope>NUCLEOTIDE SEQUENCE</scope>
    <source>
        <strain evidence="2">WA1</strain>
    </source>
</reference>
<comment type="caution">
    <text evidence="2">The sequence shown here is derived from an EMBL/GenBank/DDBJ whole genome shotgun (WGS) entry which is preliminary data.</text>
</comment>
<accession>A0AAD9PP70</accession>
<name>A0AAD9PP70_9APIC</name>
<dbReference type="GO" id="GO:0031509">
    <property type="term" value="P:subtelomeric heterochromatin formation"/>
    <property type="evidence" value="ECO:0007669"/>
    <property type="project" value="InterPro"/>
</dbReference>
<dbReference type="InterPro" id="IPR017380">
    <property type="entry name" value="Hist_AcTrfase_B-typ_cat-su"/>
</dbReference>
<evidence type="ECO:0000313" key="2">
    <source>
        <dbReference type="EMBL" id="KAK2198451.1"/>
    </source>
</evidence>
<sequence length="465" mass="53259">MALKYSHSRQNIFTTFLILIWRFVDFLRIKTQTIGLKDLRVNIHYIDHTFELWIELFGQLEDGCTPKDLAQIYAFIFKAIFCTIPRSTLVASKKEFDGRLKDGELSHSFAVPGKCVVLQPLDAQHALGLYAFQFANDSKRPRQQDEPRKATPESQQPQIDQSEVQGGPYIYTEVGLEPRLPCAACAPEVPIEGKFTLDNVVAWVNGSACTHCEHRGFSRVFRDRLVPPDNNGGRDNTLDFETLHRRIQFFLHLFIEVASDIQIDRRWLVFIPVLFTRDELINGYHKQDSISDTLTSINALREHAANTRADFQLEKLLQDASVPSQEQTSGYKHACIIGMATVYRFFTLNKDRWRISQFLILPSHARKGFGLKILSWIYKMAIFDHRVRQVTVEDPVNAFMTLRLVTVFKLLLESGQISPCALYPPSDTSCQQDLKTGHVHAPQEISKLVTSFVKETKHTANRYVV</sequence>
<organism evidence="2 3">
    <name type="scientific">Babesia duncani</name>
    <dbReference type="NCBI Taxonomy" id="323732"/>
    <lineage>
        <taxon>Eukaryota</taxon>
        <taxon>Sar</taxon>
        <taxon>Alveolata</taxon>
        <taxon>Apicomplexa</taxon>
        <taxon>Aconoidasida</taxon>
        <taxon>Piroplasmida</taxon>
        <taxon>Babesiidae</taxon>
        <taxon>Babesia</taxon>
    </lineage>
</organism>
<protein>
    <submittedName>
        <fullName evidence="2">Bifunctional Acyl-CoA N-acyltransferase/Histone acetyltransferase type B</fullName>
    </submittedName>
</protein>
<dbReference type="AlphaFoldDB" id="A0AAD9PP70"/>
<evidence type="ECO:0000313" key="3">
    <source>
        <dbReference type="Proteomes" id="UP001214638"/>
    </source>
</evidence>
<gene>
    <name evidence="2" type="ORF">BdWA1_001466</name>
</gene>
<dbReference type="GO" id="GO:0004402">
    <property type="term" value="F:histone acetyltransferase activity"/>
    <property type="evidence" value="ECO:0007669"/>
    <property type="project" value="InterPro"/>
</dbReference>
<dbReference type="KEGG" id="bdw:94335764"/>
<dbReference type="GO" id="GO:0000781">
    <property type="term" value="C:chromosome, telomeric region"/>
    <property type="evidence" value="ECO:0007669"/>
    <property type="project" value="GOC"/>
</dbReference>
<feature type="compositionally biased region" description="Basic and acidic residues" evidence="1">
    <location>
        <begin position="139"/>
        <end position="151"/>
    </location>
</feature>
<dbReference type="InterPro" id="IPR016181">
    <property type="entry name" value="Acyl_CoA_acyltransferase"/>
</dbReference>